<evidence type="ECO:0000313" key="1">
    <source>
        <dbReference type="EMBL" id="KAH7425075.1"/>
    </source>
</evidence>
<gene>
    <name evidence="1" type="ORF">KP509_11G038600</name>
</gene>
<proteinExistence type="predicted"/>
<dbReference type="Proteomes" id="UP000825935">
    <property type="component" value="Chromosome 11"/>
</dbReference>
<dbReference type="AlphaFoldDB" id="A0A8T2TUH5"/>
<sequence>MHTSSQGSSRISTAASASANCNRNRSIDHVIKLPVAHQQQEAQINDEKWMAHAVLQIEKAQRMKLVKEQAIFPGNALFEVRRRSYIPRLVHIGPLYSKLEPSSVDDFKFLCMKEFMGRHKLSLDALMSHTVPDQMDLQYLYFNAPKYSTRTL</sequence>
<accession>A0A8T2TUH5</accession>
<keyword evidence="2" id="KW-1185">Reference proteome</keyword>
<protein>
    <submittedName>
        <fullName evidence="1">Uncharacterized protein</fullName>
    </submittedName>
</protein>
<comment type="caution">
    <text evidence="1">The sequence shown here is derived from an EMBL/GenBank/DDBJ whole genome shotgun (WGS) entry which is preliminary data.</text>
</comment>
<reference evidence="1" key="1">
    <citation type="submission" date="2021-08" db="EMBL/GenBank/DDBJ databases">
        <title>WGS assembly of Ceratopteris richardii.</title>
        <authorList>
            <person name="Marchant D.B."/>
            <person name="Chen G."/>
            <person name="Jenkins J."/>
            <person name="Shu S."/>
            <person name="Leebens-Mack J."/>
            <person name="Grimwood J."/>
            <person name="Schmutz J."/>
            <person name="Soltis P."/>
            <person name="Soltis D."/>
            <person name="Chen Z.-H."/>
        </authorList>
    </citation>
    <scope>NUCLEOTIDE SEQUENCE</scope>
    <source>
        <strain evidence="1">Whitten #5841</strain>
        <tissue evidence="1">Leaf</tissue>
    </source>
</reference>
<organism evidence="1 2">
    <name type="scientific">Ceratopteris richardii</name>
    <name type="common">Triangle waterfern</name>
    <dbReference type="NCBI Taxonomy" id="49495"/>
    <lineage>
        <taxon>Eukaryota</taxon>
        <taxon>Viridiplantae</taxon>
        <taxon>Streptophyta</taxon>
        <taxon>Embryophyta</taxon>
        <taxon>Tracheophyta</taxon>
        <taxon>Polypodiopsida</taxon>
        <taxon>Polypodiidae</taxon>
        <taxon>Polypodiales</taxon>
        <taxon>Pteridineae</taxon>
        <taxon>Pteridaceae</taxon>
        <taxon>Parkerioideae</taxon>
        <taxon>Ceratopteris</taxon>
    </lineage>
</organism>
<dbReference type="OrthoDB" id="658695at2759"/>
<name>A0A8T2TUH5_CERRI</name>
<evidence type="ECO:0000313" key="2">
    <source>
        <dbReference type="Proteomes" id="UP000825935"/>
    </source>
</evidence>
<dbReference type="EMBL" id="CM035416">
    <property type="protein sequence ID" value="KAH7425075.1"/>
    <property type="molecule type" value="Genomic_DNA"/>
</dbReference>